<accession>A0A316V3V4</accession>
<dbReference type="EMBL" id="KZ819606">
    <property type="protein sequence ID" value="PWN32239.1"/>
    <property type="molecule type" value="Genomic_DNA"/>
</dbReference>
<dbReference type="Proteomes" id="UP000245771">
    <property type="component" value="Unassembled WGS sequence"/>
</dbReference>
<dbReference type="GeneID" id="37023276"/>
<feature type="region of interest" description="Disordered" evidence="2">
    <location>
        <begin position="93"/>
        <end position="127"/>
    </location>
</feature>
<name>A0A316V3V4_9BASI</name>
<evidence type="ECO:0000256" key="1">
    <source>
        <dbReference type="SAM" id="Coils"/>
    </source>
</evidence>
<protein>
    <submittedName>
        <fullName evidence="4">Uncharacterized protein</fullName>
    </submittedName>
</protein>
<dbReference type="AlphaFoldDB" id="A0A316V3V4"/>
<evidence type="ECO:0000313" key="4">
    <source>
        <dbReference type="EMBL" id="PWN32239.1"/>
    </source>
</evidence>
<keyword evidence="3" id="KW-0732">Signal</keyword>
<dbReference type="RefSeq" id="XP_025352541.1">
    <property type="nucleotide sequence ID" value="XM_025501495.1"/>
</dbReference>
<feature type="signal peptide" evidence="3">
    <location>
        <begin position="1"/>
        <end position="21"/>
    </location>
</feature>
<evidence type="ECO:0000256" key="2">
    <source>
        <dbReference type="SAM" id="MobiDB-lite"/>
    </source>
</evidence>
<keyword evidence="1" id="KW-0175">Coiled coil</keyword>
<organism evidence="4 5">
    <name type="scientific">Meira miltonrushii</name>
    <dbReference type="NCBI Taxonomy" id="1280837"/>
    <lineage>
        <taxon>Eukaryota</taxon>
        <taxon>Fungi</taxon>
        <taxon>Dikarya</taxon>
        <taxon>Basidiomycota</taxon>
        <taxon>Ustilaginomycotina</taxon>
        <taxon>Exobasidiomycetes</taxon>
        <taxon>Exobasidiales</taxon>
        <taxon>Brachybasidiaceae</taxon>
        <taxon>Meira</taxon>
    </lineage>
</organism>
<dbReference type="InParanoid" id="A0A316V3V4"/>
<feature type="compositionally biased region" description="Polar residues" evidence="2">
    <location>
        <begin position="93"/>
        <end position="114"/>
    </location>
</feature>
<keyword evidence="5" id="KW-1185">Reference proteome</keyword>
<proteinExistence type="predicted"/>
<gene>
    <name evidence="4" type="ORF">FA14DRAFT_186021</name>
</gene>
<reference evidence="4 5" key="1">
    <citation type="journal article" date="2018" name="Mol. Biol. Evol.">
        <title>Broad Genomic Sampling Reveals a Smut Pathogenic Ancestry of the Fungal Clade Ustilaginomycotina.</title>
        <authorList>
            <person name="Kijpornyongpan T."/>
            <person name="Mondo S.J."/>
            <person name="Barry K."/>
            <person name="Sandor L."/>
            <person name="Lee J."/>
            <person name="Lipzen A."/>
            <person name="Pangilinan J."/>
            <person name="LaButti K."/>
            <person name="Hainaut M."/>
            <person name="Henrissat B."/>
            <person name="Grigoriev I.V."/>
            <person name="Spatafora J.W."/>
            <person name="Aime M.C."/>
        </authorList>
    </citation>
    <scope>NUCLEOTIDE SEQUENCE [LARGE SCALE GENOMIC DNA]</scope>
    <source>
        <strain evidence="4 5">MCA 3882</strain>
    </source>
</reference>
<sequence length="127" mass="14334">MRLNLFVILTILISAFSIAESGSEVRNLASRTSLRTRGRDIRVEARRLAQKEKQVKELDQMAKANQRQGFHDVAEKHVKAKAEIEKSAKLNQDNLSVLSKKQQPSKMTRTSSGKQRIVPAIRLKQGP</sequence>
<evidence type="ECO:0000313" key="5">
    <source>
        <dbReference type="Proteomes" id="UP000245771"/>
    </source>
</evidence>
<feature type="chain" id="PRO_5016244627" evidence="3">
    <location>
        <begin position="22"/>
        <end position="127"/>
    </location>
</feature>
<evidence type="ECO:0000256" key="3">
    <source>
        <dbReference type="SAM" id="SignalP"/>
    </source>
</evidence>
<feature type="coiled-coil region" evidence="1">
    <location>
        <begin position="41"/>
        <end position="68"/>
    </location>
</feature>